<dbReference type="AlphaFoldDB" id="A0A4Q2DBR5"/>
<feature type="compositionally biased region" description="Low complexity" evidence="1">
    <location>
        <begin position="376"/>
        <end position="385"/>
    </location>
</feature>
<dbReference type="EMBL" id="SDEE01000436">
    <property type="protein sequence ID" value="RXW16452.1"/>
    <property type="molecule type" value="Genomic_DNA"/>
</dbReference>
<name>A0A4Q2DBR5_9AGAR</name>
<feature type="compositionally biased region" description="Polar residues" evidence="1">
    <location>
        <begin position="318"/>
        <end position="332"/>
    </location>
</feature>
<keyword evidence="3" id="KW-1185">Reference proteome</keyword>
<gene>
    <name evidence="2" type="ORF">EST38_g9404</name>
</gene>
<protein>
    <recommendedName>
        <fullName evidence="4">Retrotransposon gag domain-containing protein</fullName>
    </recommendedName>
</protein>
<feature type="region of interest" description="Disordered" evidence="1">
    <location>
        <begin position="165"/>
        <end position="206"/>
    </location>
</feature>
<evidence type="ECO:0000256" key="1">
    <source>
        <dbReference type="SAM" id="MobiDB-lite"/>
    </source>
</evidence>
<feature type="compositionally biased region" description="Acidic residues" evidence="1">
    <location>
        <begin position="412"/>
        <end position="423"/>
    </location>
</feature>
<sequence>MHPRYNLRFSSRNGSAAGRNGTPNGQGASLPNGVTNHTIPSLSPSTGTQESEQPPPAAQTTLRAAGSIPSPTPMEGEEVLNIPNVNEQSGTFATATFVSPEHSSSSDDNTPLFTPYTQAQRLNTPPSLSPELASRSRSPIQLDSDQENAVRIAQSNLTRVQKDLIHRRQERVAQRERSSSRGEGTSRRRGKQVDPRNWGSSGIPDNDLDVVAQRRALKLYSLMKDQASKPDDSADQTSSNEDPEDVNRGTAVAHKQSKKDKGSRKKNKKSSERQRSASAPISREFDDVIDKVTGGRERETTSKKARTGEHKTAKHKQSTASRNMKPINQINPDSYLGRALKGAARAKPNGKARYPDSDSDDGDYNPSSSDDESSSSEDSTSGGTDSSDHNSSESSDSSDSSSSDEISSSSEDSSDDDSSDDDSSISSDSDSPRNKRRKKSSSRKRKSHRRRKQGSALKPIEPQSYNGEDDTHLFHKFMTQGTDYVVQGKVEKRRQVAVLSNFMGGKAYTFYTREVSFSKKKWELKKFFRELFNYCFPVDFRMRQRKKLNRCFQNDKSVKEYASELNELFVTIGFSDKREPVHKPWTGLRPSLQKALWIDKLNPETSSWK</sequence>
<feature type="region of interest" description="Disordered" evidence="1">
    <location>
        <begin position="98"/>
        <end position="146"/>
    </location>
</feature>
<accession>A0A4Q2DBR5</accession>
<dbReference type="STRING" id="2316362.A0A4Q2DBR5"/>
<feature type="region of interest" description="Disordered" evidence="1">
    <location>
        <begin position="223"/>
        <end position="468"/>
    </location>
</feature>
<dbReference type="Proteomes" id="UP000290288">
    <property type="component" value="Unassembled WGS sequence"/>
</dbReference>
<feature type="compositionally biased region" description="Basic residues" evidence="1">
    <location>
        <begin position="434"/>
        <end position="453"/>
    </location>
</feature>
<evidence type="ECO:0000313" key="3">
    <source>
        <dbReference type="Proteomes" id="UP000290288"/>
    </source>
</evidence>
<feature type="compositionally biased region" description="Basic residues" evidence="1">
    <location>
        <begin position="255"/>
        <end position="268"/>
    </location>
</feature>
<feature type="compositionally biased region" description="Low complexity" evidence="1">
    <location>
        <begin position="392"/>
        <end position="411"/>
    </location>
</feature>
<comment type="caution">
    <text evidence="2">The sequence shown here is derived from an EMBL/GenBank/DDBJ whole genome shotgun (WGS) entry which is preliminary data.</text>
</comment>
<organism evidence="2 3">
    <name type="scientific">Candolleomyces aberdarensis</name>
    <dbReference type="NCBI Taxonomy" id="2316362"/>
    <lineage>
        <taxon>Eukaryota</taxon>
        <taxon>Fungi</taxon>
        <taxon>Dikarya</taxon>
        <taxon>Basidiomycota</taxon>
        <taxon>Agaricomycotina</taxon>
        <taxon>Agaricomycetes</taxon>
        <taxon>Agaricomycetidae</taxon>
        <taxon>Agaricales</taxon>
        <taxon>Agaricineae</taxon>
        <taxon>Psathyrellaceae</taxon>
        <taxon>Candolleomyces</taxon>
    </lineage>
</organism>
<feature type="compositionally biased region" description="Basic and acidic residues" evidence="1">
    <location>
        <begin position="165"/>
        <end position="194"/>
    </location>
</feature>
<evidence type="ECO:0000313" key="2">
    <source>
        <dbReference type="EMBL" id="RXW16452.1"/>
    </source>
</evidence>
<feature type="compositionally biased region" description="Polar residues" evidence="1">
    <location>
        <begin position="21"/>
        <end position="62"/>
    </location>
</feature>
<evidence type="ECO:0008006" key="4">
    <source>
        <dbReference type="Google" id="ProtNLM"/>
    </source>
</evidence>
<feature type="compositionally biased region" description="Basic and acidic residues" evidence="1">
    <location>
        <begin position="283"/>
        <end position="311"/>
    </location>
</feature>
<feature type="compositionally biased region" description="Polar residues" evidence="1">
    <location>
        <begin position="98"/>
        <end position="126"/>
    </location>
</feature>
<feature type="compositionally biased region" description="Acidic residues" evidence="1">
    <location>
        <begin position="357"/>
        <end position="375"/>
    </location>
</feature>
<reference evidence="2 3" key="1">
    <citation type="submission" date="2019-01" db="EMBL/GenBank/DDBJ databases">
        <title>Draft genome sequence of Psathyrella aberdarensis IHI B618.</title>
        <authorList>
            <person name="Buettner E."/>
            <person name="Kellner H."/>
        </authorList>
    </citation>
    <scope>NUCLEOTIDE SEQUENCE [LARGE SCALE GENOMIC DNA]</scope>
    <source>
        <strain evidence="2 3">IHI B618</strain>
    </source>
</reference>
<dbReference type="OrthoDB" id="3205788at2759"/>
<feature type="region of interest" description="Disordered" evidence="1">
    <location>
        <begin position="1"/>
        <end position="78"/>
    </location>
</feature>
<proteinExistence type="predicted"/>